<reference evidence="4 5" key="1">
    <citation type="submission" date="2023-08" db="EMBL/GenBank/DDBJ databases">
        <title>Annotated Genome Sequence of Vanrija albida AlHP1.</title>
        <authorList>
            <person name="Herzog R."/>
        </authorList>
    </citation>
    <scope>NUCLEOTIDE SEQUENCE [LARGE SCALE GENOMIC DNA]</scope>
    <source>
        <strain evidence="4 5">AlHP1</strain>
    </source>
</reference>
<name>A0ABR3PSF1_9TREE</name>
<evidence type="ECO:0000259" key="3">
    <source>
        <dbReference type="Pfam" id="PF05057"/>
    </source>
</evidence>
<dbReference type="InterPro" id="IPR029058">
    <property type="entry name" value="AB_hydrolase_fold"/>
</dbReference>
<dbReference type="RefSeq" id="XP_069205316.1">
    <property type="nucleotide sequence ID" value="XM_069357379.1"/>
</dbReference>
<comment type="caution">
    <text evidence="4">The sequence shown here is derived from an EMBL/GenBank/DDBJ whole genome shotgun (WGS) entry which is preliminary data.</text>
</comment>
<dbReference type="GeneID" id="95990046"/>
<proteinExistence type="inferred from homology"/>
<dbReference type="Pfam" id="PF05057">
    <property type="entry name" value="DUF676"/>
    <property type="match status" value="1"/>
</dbReference>
<dbReference type="EMBL" id="JBBXJM010000007">
    <property type="protein sequence ID" value="KAL1405372.1"/>
    <property type="molecule type" value="Genomic_DNA"/>
</dbReference>
<gene>
    <name evidence="4" type="ORF">Q8F55_009003</name>
</gene>
<feature type="region of interest" description="Disordered" evidence="2">
    <location>
        <begin position="419"/>
        <end position="460"/>
    </location>
</feature>
<dbReference type="Gene3D" id="3.40.50.1820">
    <property type="entry name" value="alpha/beta hydrolase"/>
    <property type="match status" value="1"/>
</dbReference>
<dbReference type="PANTHER" id="PTHR47842:SF1">
    <property type="entry name" value="DUF676 DOMAIN-CONTAINING PROTEIN"/>
    <property type="match status" value="1"/>
</dbReference>
<evidence type="ECO:0000313" key="5">
    <source>
        <dbReference type="Proteomes" id="UP001565368"/>
    </source>
</evidence>
<dbReference type="PANTHER" id="PTHR47842">
    <property type="entry name" value="EXPRESSED PROTEIN"/>
    <property type="match status" value="1"/>
</dbReference>
<feature type="domain" description="DUF676" evidence="3">
    <location>
        <begin position="14"/>
        <end position="142"/>
    </location>
</feature>
<comment type="similarity">
    <text evidence="1">Belongs to the putative lipase ROG1 family.</text>
</comment>
<keyword evidence="5" id="KW-1185">Reference proteome</keyword>
<dbReference type="SUPFAM" id="SSF53474">
    <property type="entry name" value="alpha/beta-Hydrolases"/>
    <property type="match status" value="1"/>
</dbReference>
<dbReference type="InterPro" id="IPR007751">
    <property type="entry name" value="DUF676_lipase-like"/>
</dbReference>
<sequence>MVTPPSEPITDVILLVWVHGFKGTDVTFEAFPERVKHVLEQTHPGLAVHSEVFPVYQTRGELSAAVEAFTEWLTIKVVELENNNGRGGGAGSAKVALLGHSMGGLLIADATSRIEAATHRGSPMWPNVVANIAFDTPYLGLHPHVFKHQMSNAATQIGAATSVASKIDFAAFGAGALSLGGLAWTNKANKPEETQTRQKSASPSPSPATTPKPAASSWFSNNKGLLGVGALAALGVAAAGTAYLRRDDLAGGWKWGYEHMTFVKNLFDDEGMKTRMKRIDELRETRKVVFANHFTLIPPKGFEGKRTFAIVPSASGATADAWIPASNTRASDEVEAHTGMFNPRTNDGFYDLGLAVVRDLGLRLQETLGRGTPAASAAVAASPSPPAAAAAPAPTRAPASAVPEAAAWAAAAAPAAPEASAWAEVATRVDGKWQPPSAPPGPVSKQNNKAAVYEDEDLLL</sequence>
<evidence type="ECO:0000256" key="1">
    <source>
        <dbReference type="ARBA" id="ARBA00007920"/>
    </source>
</evidence>
<accession>A0ABR3PSF1</accession>
<protein>
    <recommendedName>
        <fullName evidence="3">DUF676 domain-containing protein</fullName>
    </recommendedName>
</protein>
<evidence type="ECO:0000256" key="2">
    <source>
        <dbReference type="SAM" id="MobiDB-lite"/>
    </source>
</evidence>
<organism evidence="4 5">
    <name type="scientific">Vanrija albida</name>
    <dbReference type="NCBI Taxonomy" id="181172"/>
    <lineage>
        <taxon>Eukaryota</taxon>
        <taxon>Fungi</taxon>
        <taxon>Dikarya</taxon>
        <taxon>Basidiomycota</taxon>
        <taxon>Agaricomycotina</taxon>
        <taxon>Tremellomycetes</taxon>
        <taxon>Trichosporonales</taxon>
        <taxon>Trichosporonaceae</taxon>
        <taxon>Vanrija</taxon>
    </lineage>
</organism>
<dbReference type="Proteomes" id="UP001565368">
    <property type="component" value="Unassembled WGS sequence"/>
</dbReference>
<feature type="region of interest" description="Disordered" evidence="2">
    <location>
        <begin position="190"/>
        <end position="215"/>
    </location>
</feature>
<evidence type="ECO:0000313" key="4">
    <source>
        <dbReference type="EMBL" id="KAL1405372.1"/>
    </source>
</evidence>